<comment type="caution">
    <text evidence="1">The sequence shown here is derived from an EMBL/GenBank/DDBJ whole genome shotgun (WGS) entry which is preliminary data.</text>
</comment>
<dbReference type="EMBL" id="MU276938">
    <property type="protein sequence ID" value="KAI0037464.1"/>
    <property type="molecule type" value="Genomic_DNA"/>
</dbReference>
<gene>
    <name evidence="1" type="ORF">FA95DRAFT_1619051</name>
</gene>
<evidence type="ECO:0000313" key="1">
    <source>
        <dbReference type="EMBL" id="KAI0037464.1"/>
    </source>
</evidence>
<dbReference type="Proteomes" id="UP000814033">
    <property type="component" value="Unassembled WGS sequence"/>
</dbReference>
<name>A0ACB8R005_9AGAM</name>
<reference evidence="1" key="2">
    <citation type="journal article" date="2022" name="New Phytol.">
        <title>Evolutionary transition to the ectomycorrhizal habit in the genomes of a hyperdiverse lineage of mushroom-forming fungi.</title>
        <authorList>
            <person name="Looney B."/>
            <person name="Miyauchi S."/>
            <person name="Morin E."/>
            <person name="Drula E."/>
            <person name="Courty P.E."/>
            <person name="Kohler A."/>
            <person name="Kuo A."/>
            <person name="LaButti K."/>
            <person name="Pangilinan J."/>
            <person name="Lipzen A."/>
            <person name="Riley R."/>
            <person name="Andreopoulos W."/>
            <person name="He G."/>
            <person name="Johnson J."/>
            <person name="Nolan M."/>
            <person name="Tritt A."/>
            <person name="Barry K.W."/>
            <person name="Grigoriev I.V."/>
            <person name="Nagy L.G."/>
            <person name="Hibbett D."/>
            <person name="Henrissat B."/>
            <person name="Matheny P.B."/>
            <person name="Labbe J."/>
            <person name="Martin F.M."/>
        </authorList>
    </citation>
    <scope>NUCLEOTIDE SEQUENCE</scope>
    <source>
        <strain evidence="1">FP105234-sp</strain>
    </source>
</reference>
<accession>A0ACB8R005</accession>
<proteinExistence type="predicted"/>
<evidence type="ECO:0000313" key="2">
    <source>
        <dbReference type="Proteomes" id="UP000814033"/>
    </source>
</evidence>
<organism evidence="1 2">
    <name type="scientific">Auriscalpium vulgare</name>
    <dbReference type="NCBI Taxonomy" id="40419"/>
    <lineage>
        <taxon>Eukaryota</taxon>
        <taxon>Fungi</taxon>
        <taxon>Dikarya</taxon>
        <taxon>Basidiomycota</taxon>
        <taxon>Agaricomycotina</taxon>
        <taxon>Agaricomycetes</taxon>
        <taxon>Russulales</taxon>
        <taxon>Auriscalpiaceae</taxon>
        <taxon>Auriscalpium</taxon>
    </lineage>
</organism>
<reference evidence="1" key="1">
    <citation type="submission" date="2021-02" db="EMBL/GenBank/DDBJ databases">
        <authorList>
            <consortium name="DOE Joint Genome Institute"/>
            <person name="Ahrendt S."/>
            <person name="Looney B.P."/>
            <person name="Miyauchi S."/>
            <person name="Morin E."/>
            <person name="Drula E."/>
            <person name="Courty P.E."/>
            <person name="Chicoki N."/>
            <person name="Fauchery L."/>
            <person name="Kohler A."/>
            <person name="Kuo A."/>
            <person name="Labutti K."/>
            <person name="Pangilinan J."/>
            <person name="Lipzen A."/>
            <person name="Riley R."/>
            <person name="Andreopoulos W."/>
            <person name="He G."/>
            <person name="Johnson J."/>
            <person name="Barry K.W."/>
            <person name="Grigoriev I.V."/>
            <person name="Nagy L."/>
            <person name="Hibbett D."/>
            <person name="Henrissat B."/>
            <person name="Matheny P.B."/>
            <person name="Labbe J."/>
            <person name="Martin F."/>
        </authorList>
    </citation>
    <scope>NUCLEOTIDE SEQUENCE</scope>
    <source>
        <strain evidence="1">FP105234-sp</strain>
    </source>
</reference>
<protein>
    <submittedName>
        <fullName evidence="1">Uncharacterized protein</fullName>
    </submittedName>
</protein>
<sequence>MGRTTFDKVVHVLESNPIFQSTGRKPQRPVRHQLGCFLMRYGRRGSDTLDAAEKMGIGLGTVFLYCRRVTRALREIGLLVVSWGDAARRQATADAVFAKSGLPDCIGMLDGSLIRLTEAPANSGALFYCRKKFPAINIQAVVDELCRFINFEMGWPGSVPDVSLWKQSWVWRHRQELFDGEQYVFADKGSMFHSHLTVHLLIPFLQAIHRHPIFCGHSPSPRSLQ</sequence>
<keyword evidence="2" id="KW-1185">Reference proteome</keyword>